<evidence type="ECO:0000313" key="3">
    <source>
        <dbReference type="Proteomes" id="UP000014680"/>
    </source>
</evidence>
<feature type="compositionally biased region" description="Basic and acidic residues" evidence="1">
    <location>
        <begin position="281"/>
        <end position="290"/>
    </location>
</feature>
<name>A0A0A1TUF3_ENTIV</name>
<gene>
    <name evidence="2" type="ORF">EIN_008110</name>
</gene>
<feature type="compositionally biased region" description="Polar residues" evidence="1">
    <location>
        <begin position="77"/>
        <end position="100"/>
    </location>
</feature>
<feature type="region of interest" description="Disordered" evidence="1">
    <location>
        <begin position="136"/>
        <end position="164"/>
    </location>
</feature>
<protein>
    <submittedName>
        <fullName evidence="2">Uncharacterized protein</fullName>
    </submittedName>
</protein>
<dbReference type="RefSeq" id="XP_004182991.1">
    <property type="nucleotide sequence ID" value="XM_004182943.1"/>
</dbReference>
<reference evidence="2 3" key="1">
    <citation type="submission" date="2012-10" db="EMBL/GenBank/DDBJ databases">
        <authorList>
            <person name="Zafar N."/>
            <person name="Inman J."/>
            <person name="Hall N."/>
            <person name="Lorenzi H."/>
            <person name="Caler E."/>
        </authorList>
    </citation>
    <scope>NUCLEOTIDE SEQUENCE [LARGE SCALE GENOMIC DNA]</scope>
    <source>
        <strain evidence="2 3">IP1</strain>
    </source>
</reference>
<dbReference type="AlphaFoldDB" id="A0A0A1TUF3"/>
<feature type="region of interest" description="Disordered" evidence="1">
    <location>
        <begin position="66"/>
        <end position="100"/>
    </location>
</feature>
<sequence length="290" mass="32906">MMRVKDALINTGVNTSNINKMIEDVNIALQAISVELTIQQPAINEPHFVSHQICEQNPNIIINNYNDDGINEEHNDSSYPDRTAQPNTATPPMIDTTQTPIGVVDQTPFDLETNLDKKQTTFGDIMGHYDFVYGNDPIDGSLETEHSGGEDEAHENEEYEGSECSECNEIEDTRVHEIMSQASGIWQQLSSSLIKSHASKNPPENIEVADENEYWLDDIDSEDENCIKSDLQLKNELVNIERLNFIMDTLENTENADYTCQQSHQSNRRRNERRVGNSKTEIAKKEKRGF</sequence>
<evidence type="ECO:0000256" key="1">
    <source>
        <dbReference type="SAM" id="MobiDB-lite"/>
    </source>
</evidence>
<dbReference type="VEuPathDB" id="AmoebaDB:EIN_008110"/>
<keyword evidence="3" id="KW-1185">Reference proteome</keyword>
<proteinExistence type="predicted"/>
<feature type="region of interest" description="Disordered" evidence="1">
    <location>
        <begin position="258"/>
        <end position="290"/>
    </location>
</feature>
<dbReference type="EMBL" id="KB207241">
    <property type="protein sequence ID" value="ELP83645.1"/>
    <property type="molecule type" value="Genomic_DNA"/>
</dbReference>
<accession>A0A0A1TUF3</accession>
<evidence type="ECO:0000313" key="2">
    <source>
        <dbReference type="EMBL" id="ELP83645.1"/>
    </source>
</evidence>
<dbReference type="Proteomes" id="UP000014680">
    <property type="component" value="Unassembled WGS sequence"/>
</dbReference>
<feature type="compositionally biased region" description="Acidic residues" evidence="1">
    <location>
        <begin position="152"/>
        <end position="164"/>
    </location>
</feature>
<organism evidence="2 3">
    <name type="scientific">Entamoeba invadens IP1</name>
    <dbReference type="NCBI Taxonomy" id="370355"/>
    <lineage>
        <taxon>Eukaryota</taxon>
        <taxon>Amoebozoa</taxon>
        <taxon>Evosea</taxon>
        <taxon>Archamoebae</taxon>
        <taxon>Mastigamoebida</taxon>
        <taxon>Entamoebidae</taxon>
        <taxon>Entamoeba</taxon>
    </lineage>
</organism>
<dbReference type="KEGG" id="eiv:EIN_008110"/>
<dbReference type="GeneID" id="14882623"/>